<dbReference type="STRING" id="1121416.SAMN02745220_00145"/>
<dbReference type="Gene3D" id="3.30.450.20">
    <property type="entry name" value="PAS domain"/>
    <property type="match status" value="1"/>
</dbReference>
<comment type="catalytic activity">
    <reaction evidence="7">
        <text>2 GTP = 3',3'-c-di-GMP + 2 diphosphate</text>
        <dbReference type="Rhea" id="RHEA:24898"/>
        <dbReference type="ChEBI" id="CHEBI:33019"/>
        <dbReference type="ChEBI" id="CHEBI:37565"/>
        <dbReference type="ChEBI" id="CHEBI:58805"/>
        <dbReference type="EC" id="2.7.7.65"/>
    </reaction>
</comment>
<dbReference type="CDD" id="cd18773">
    <property type="entry name" value="PDC1_HK_sensor"/>
    <property type="match status" value="1"/>
</dbReference>
<keyword evidence="5 8" id="KW-1133">Transmembrane helix</keyword>
<dbReference type="CDD" id="cd01949">
    <property type="entry name" value="GGDEF"/>
    <property type="match status" value="1"/>
</dbReference>
<dbReference type="SMART" id="SM00267">
    <property type="entry name" value="GGDEF"/>
    <property type="match status" value="1"/>
</dbReference>
<dbReference type="PANTHER" id="PTHR45138:SF9">
    <property type="entry name" value="DIGUANYLATE CYCLASE DGCM-RELATED"/>
    <property type="match status" value="1"/>
</dbReference>
<name>A0A1M7XVV0_9BACT</name>
<dbReference type="InterPro" id="IPR029787">
    <property type="entry name" value="Nucleotide_cyclase"/>
</dbReference>
<keyword evidence="11" id="KW-1185">Reference proteome</keyword>
<evidence type="ECO:0000256" key="8">
    <source>
        <dbReference type="SAM" id="Phobius"/>
    </source>
</evidence>
<evidence type="ECO:0000256" key="6">
    <source>
        <dbReference type="ARBA" id="ARBA00023136"/>
    </source>
</evidence>
<evidence type="ECO:0000313" key="11">
    <source>
        <dbReference type="Proteomes" id="UP000184603"/>
    </source>
</evidence>
<dbReference type="NCBIfam" id="TIGR00254">
    <property type="entry name" value="GGDEF"/>
    <property type="match status" value="1"/>
</dbReference>
<dbReference type="AlphaFoldDB" id="A0A1M7XVV0"/>
<keyword evidence="4 8" id="KW-0812">Transmembrane</keyword>
<evidence type="ECO:0000256" key="4">
    <source>
        <dbReference type="ARBA" id="ARBA00022692"/>
    </source>
</evidence>
<feature type="transmembrane region" description="Helical" evidence="8">
    <location>
        <begin position="290"/>
        <end position="312"/>
    </location>
</feature>
<dbReference type="SUPFAM" id="SSF103190">
    <property type="entry name" value="Sensory domain-like"/>
    <property type="match status" value="1"/>
</dbReference>
<dbReference type="FunFam" id="3.30.70.270:FF:000001">
    <property type="entry name" value="Diguanylate cyclase domain protein"/>
    <property type="match status" value="1"/>
</dbReference>
<keyword evidence="3" id="KW-1003">Cell membrane</keyword>
<comment type="subcellular location">
    <subcellularLocation>
        <location evidence="1">Cell membrane</location>
        <topology evidence="1">Multi-pass membrane protein</topology>
    </subcellularLocation>
</comment>
<evidence type="ECO:0000256" key="2">
    <source>
        <dbReference type="ARBA" id="ARBA00012528"/>
    </source>
</evidence>
<feature type="domain" description="GGDEF" evidence="9">
    <location>
        <begin position="353"/>
        <end position="488"/>
    </location>
</feature>
<dbReference type="Pfam" id="PF00990">
    <property type="entry name" value="GGDEF"/>
    <property type="match status" value="1"/>
</dbReference>
<gene>
    <name evidence="10" type="ORF">SAMN02745220_00145</name>
</gene>
<reference evidence="10 11" key="1">
    <citation type="submission" date="2016-12" db="EMBL/GenBank/DDBJ databases">
        <authorList>
            <person name="Song W.-J."/>
            <person name="Kurnit D.M."/>
        </authorList>
    </citation>
    <scope>NUCLEOTIDE SEQUENCE [LARGE SCALE GENOMIC DNA]</scope>
    <source>
        <strain evidence="10 11">DSM 18488</strain>
    </source>
</reference>
<dbReference type="GO" id="GO:1902201">
    <property type="term" value="P:negative regulation of bacterial-type flagellum-dependent cell motility"/>
    <property type="evidence" value="ECO:0007669"/>
    <property type="project" value="TreeGrafter"/>
</dbReference>
<evidence type="ECO:0000256" key="3">
    <source>
        <dbReference type="ARBA" id="ARBA00022475"/>
    </source>
</evidence>
<dbReference type="Proteomes" id="UP000184603">
    <property type="component" value="Unassembled WGS sequence"/>
</dbReference>
<evidence type="ECO:0000256" key="1">
    <source>
        <dbReference type="ARBA" id="ARBA00004651"/>
    </source>
</evidence>
<dbReference type="EC" id="2.7.7.65" evidence="2"/>
<dbReference type="InterPro" id="IPR029151">
    <property type="entry name" value="Sensor-like_sf"/>
</dbReference>
<protein>
    <recommendedName>
        <fullName evidence="2">diguanylate cyclase</fullName>
        <ecNumber evidence="2">2.7.7.65</ecNumber>
    </recommendedName>
</protein>
<dbReference type="Gene3D" id="3.30.70.270">
    <property type="match status" value="1"/>
</dbReference>
<dbReference type="InterPro" id="IPR043128">
    <property type="entry name" value="Rev_trsase/Diguanyl_cyclase"/>
</dbReference>
<proteinExistence type="predicted"/>
<dbReference type="GO" id="GO:0052621">
    <property type="term" value="F:diguanylate cyclase activity"/>
    <property type="evidence" value="ECO:0007669"/>
    <property type="project" value="UniProtKB-EC"/>
</dbReference>
<evidence type="ECO:0000256" key="7">
    <source>
        <dbReference type="ARBA" id="ARBA00034247"/>
    </source>
</evidence>
<dbReference type="InterPro" id="IPR050469">
    <property type="entry name" value="Diguanylate_Cyclase"/>
</dbReference>
<dbReference type="InterPro" id="IPR033479">
    <property type="entry name" value="dCache_1"/>
</dbReference>
<organism evidence="10 11">
    <name type="scientific">Desulfopila aestuarii DSM 18488</name>
    <dbReference type="NCBI Taxonomy" id="1121416"/>
    <lineage>
        <taxon>Bacteria</taxon>
        <taxon>Pseudomonadati</taxon>
        <taxon>Thermodesulfobacteriota</taxon>
        <taxon>Desulfobulbia</taxon>
        <taxon>Desulfobulbales</taxon>
        <taxon>Desulfocapsaceae</taxon>
        <taxon>Desulfopila</taxon>
    </lineage>
</organism>
<dbReference type="GO" id="GO:0043709">
    <property type="term" value="P:cell adhesion involved in single-species biofilm formation"/>
    <property type="evidence" value="ECO:0007669"/>
    <property type="project" value="TreeGrafter"/>
</dbReference>
<sequence length="488" mass="55818">MKKIDSRYKLLILLTVLLSLGFIGGSAINYQITKTSIHREIVQNDLPLTMNNIYSDLSSELTRPILVGSSMAADTFLKDWVMDGEQDEMRVRKYLEEIKEKYNFFSAFFISAHSLRYYHFKGVHKIISPANSHDAWFYRFISSDKDYDLDVDTDEASTNVLTVFINYRVEDQDGRLLGVTGVGLKMESVAELVGQYKERYGRNVFLADRNGLIQVHQDTSLIERVTIAELTGQSMVAEKMLEITDEPESFEYQQGGDAILVNVRYIENLKWLLFVEQNETETLREAKMNFLRAVLIGLFTSAIVVVITLITINRYQRLLEKLAVSDELTGCANRRKLEEEYDRFVYRGNRSGRPFSLILMDLDGFKEVNDTLGHLEGDEVLKTIAGLMVKVTRPTDVLARWGGDEFALLTESSQDDTLMMAERIRCVVADTPWNEKRNIKHDPRGDISVSLGVAVFRERETFSELLQRADLALYRCKQLGGNRVEVAD</sequence>
<evidence type="ECO:0000256" key="5">
    <source>
        <dbReference type="ARBA" id="ARBA00022989"/>
    </source>
</evidence>
<dbReference type="PANTHER" id="PTHR45138">
    <property type="entry name" value="REGULATORY COMPONENTS OF SENSORY TRANSDUCTION SYSTEM"/>
    <property type="match status" value="1"/>
</dbReference>
<dbReference type="GO" id="GO:0005886">
    <property type="term" value="C:plasma membrane"/>
    <property type="evidence" value="ECO:0007669"/>
    <property type="project" value="UniProtKB-SubCell"/>
</dbReference>
<dbReference type="EMBL" id="FRFE01000001">
    <property type="protein sequence ID" value="SHO42772.1"/>
    <property type="molecule type" value="Genomic_DNA"/>
</dbReference>
<accession>A0A1M7XVV0</accession>
<keyword evidence="6 8" id="KW-0472">Membrane</keyword>
<dbReference type="InterPro" id="IPR000160">
    <property type="entry name" value="GGDEF_dom"/>
</dbReference>
<dbReference type="RefSeq" id="WP_073611520.1">
    <property type="nucleotide sequence ID" value="NZ_FRFE01000001.1"/>
</dbReference>
<dbReference type="Pfam" id="PF02743">
    <property type="entry name" value="dCache_1"/>
    <property type="match status" value="1"/>
</dbReference>
<evidence type="ECO:0000313" key="10">
    <source>
        <dbReference type="EMBL" id="SHO42772.1"/>
    </source>
</evidence>
<dbReference type="SUPFAM" id="SSF55073">
    <property type="entry name" value="Nucleotide cyclase"/>
    <property type="match status" value="1"/>
</dbReference>
<dbReference type="PROSITE" id="PS50887">
    <property type="entry name" value="GGDEF"/>
    <property type="match status" value="1"/>
</dbReference>
<evidence type="ECO:0000259" key="9">
    <source>
        <dbReference type="PROSITE" id="PS50887"/>
    </source>
</evidence>